<comment type="caution">
    <text evidence="2">The sequence shown here is derived from an EMBL/GenBank/DDBJ whole genome shotgun (WGS) entry which is preliminary data.</text>
</comment>
<evidence type="ECO:0000313" key="2">
    <source>
        <dbReference type="EMBL" id="TNN30221.1"/>
    </source>
</evidence>
<reference evidence="2 3" key="1">
    <citation type="submission" date="2019-03" db="EMBL/GenBank/DDBJ databases">
        <title>First draft genome of Liparis tanakae, snailfish: a comprehensive survey of snailfish specific genes.</title>
        <authorList>
            <person name="Kim W."/>
            <person name="Song I."/>
            <person name="Jeong J.-H."/>
            <person name="Kim D."/>
            <person name="Kim S."/>
            <person name="Ryu S."/>
            <person name="Song J.Y."/>
            <person name="Lee S.K."/>
        </authorList>
    </citation>
    <scope>NUCLEOTIDE SEQUENCE [LARGE SCALE GENOMIC DNA]</scope>
    <source>
        <tissue evidence="2">Muscle</tissue>
    </source>
</reference>
<keyword evidence="3" id="KW-1185">Reference proteome</keyword>
<sequence>MRAWSEKGALGGQARKEGALGDWAQDLGALWDLAQDEGALGSTGTGGWGTEARRDGELGPAGMETGQGAPPMGPGVGLPPTDPGPRGSAAPYGS</sequence>
<dbReference type="EMBL" id="SRLO01004737">
    <property type="protein sequence ID" value="TNN30221.1"/>
    <property type="molecule type" value="Genomic_DNA"/>
</dbReference>
<evidence type="ECO:0000256" key="1">
    <source>
        <dbReference type="SAM" id="MobiDB-lite"/>
    </source>
</evidence>
<feature type="region of interest" description="Disordered" evidence="1">
    <location>
        <begin position="37"/>
        <end position="94"/>
    </location>
</feature>
<accession>A0A4Z2ENS7</accession>
<proteinExistence type="predicted"/>
<organism evidence="2 3">
    <name type="scientific">Liparis tanakae</name>
    <name type="common">Tanaka's snailfish</name>
    <dbReference type="NCBI Taxonomy" id="230148"/>
    <lineage>
        <taxon>Eukaryota</taxon>
        <taxon>Metazoa</taxon>
        <taxon>Chordata</taxon>
        <taxon>Craniata</taxon>
        <taxon>Vertebrata</taxon>
        <taxon>Euteleostomi</taxon>
        <taxon>Actinopterygii</taxon>
        <taxon>Neopterygii</taxon>
        <taxon>Teleostei</taxon>
        <taxon>Neoteleostei</taxon>
        <taxon>Acanthomorphata</taxon>
        <taxon>Eupercaria</taxon>
        <taxon>Perciformes</taxon>
        <taxon>Cottioidei</taxon>
        <taxon>Cottales</taxon>
        <taxon>Liparidae</taxon>
        <taxon>Liparis</taxon>
    </lineage>
</organism>
<evidence type="ECO:0000313" key="3">
    <source>
        <dbReference type="Proteomes" id="UP000314294"/>
    </source>
</evidence>
<dbReference type="Proteomes" id="UP000314294">
    <property type="component" value="Unassembled WGS sequence"/>
</dbReference>
<name>A0A4Z2ENS7_9TELE</name>
<gene>
    <name evidence="2" type="ORF">EYF80_059628</name>
</gene>
<protein>
    <submittedName>
        <fullName evidence="2">Uncharacterized protein</fullName>
    </submittedName>
</protein>
<dbReference type="AlphaFoldDB" id="A0A4Z2ENS7"/>